<keyword evidence="2" id="KW-0732">Signal</keyword>
<feature type="region of interest" description="Disordered" evidence="1">
    <location>
        <begin position="29"/>
        <end position="65"/>
    </location>
</feature>
<protein>
    <recommendedName>
        <fullName evidence="5">DUF3558 domain-containing protein</fullName>
    </recommendedName>
</protein>
<sequence length="263" mass="28746">MDAIITLRRAVPAGLLVLLTTSCATLGTPEAEEGAGTEAGAEQSSGPNSGEASGSSSDGGHSGEVRIPQHWLDMTAQEYPDSEGFEMTNPMLNFDDECMLFDEMPLLFEDQTVSGPSGFGPYGNPSVHYGNEPRSDENYRYLCDLRASDESRDADESWGTPSVQLMVAQDTDLLEETVEDFLDQNLPAQENDVRTVEIDGAEIHVTQRSFPTNENAGGELQAIFYDEEAQAIFQMRLSSMDEDLWEDHGHEGAAHDLAEMLRG</sequence>
<feature type="signal peptide" evidence="2">
    <location>
        <begin position="1"/>
        <end position="24"/>
    </location>
</feature>
<dbReference type="Proteomes" id="UP001519331">
    <property type="component" value="Unassembled WGS sequence"/>
</dbReference>
<evidence type="ECO:0000313" key="4">
    <source>
        <dbReference type="Proteomes" id="UP001519331"/>
    </source>
</evidence>
<feature type="compositionally biased region" description="Low complexity" evidence="1">
    <location>
        <begin position="36"/>
        <end position="59"/>
    </location>
</feature>
<reference evidence="3 4" key="1">
    <citation type="submission" date="2021-03" db="EMBL/GenBank/DDBJ databases">
        <title>Sequencing the genomes of 1000 actinobacteria strains.</title>
        <authorList>
            <person name="Klenk H.-P."/>
        </authorList>
    </citation>
    <scope>NUCLEOTIDE SEQUENCE [LARGE SCALE GENOMIC DNA]</scope>
    <source>
        <strain evidence="3 4">DSM 12544</strain>
    </source>
</reference>
<evidence type="ECO:0000256" key="2">
    <source>
        <dbReference type="SAM" id="SignalP"/>
    </source>
</evidence>
<evidence type="ECO:0008006" key="5">
    <source>
        <dbReference type="Google" id="ProtNLM"/>
    </source>
</evidence>
<gene>
    <name evidence="3" type="ORF">JOF45_000099</name>
</gene>
<name>A0ABS4SY04_9MICC</name>
<dbReference type="EMBL" id="JAGINX010000001">
    <property type="protein sequence ID" value="MBP2317080.1"/>
    <property type="molecule type" value="Genomic_DNA"/>
</dbReference>
<dbReference type="RefSeq" id="WP_210047304.1">
    <property type="nucleotide sequence ID" value="NZ_JAGINX010000001.1"/>
</dbReference>
<evidence type="ECO:0000256" key="1">
    <source>
        <dbReference type="SAM" id="MobiDB-lite"/>
    </source>
</evidence>
<feature type="chain" id="PRO_5046076834" description="DUF3558 domain-containing protein" evidence="2">
    <location>
        <begin position="25"/>
        <end position="263"/>
    </location>
</feature>
<keyword evidence="4" id="KW-1185">Reference proteome</keyword>
<organism evidence="3 4">
    <name type="scientific">Nesterenkonia lacusekhoensis</name>
    <dbReference type="NCBI Taxonomy" id="150832"/>
    <lineage>
        <taxon>Bacteria</taxon>
        <taxon>Bacillati</taxon>
        <taxon>Actinomycetota</taxon>
        <taxon>Actinomycetes</taxon>
        <taxon>Micrococcales</taxon>
        <taxon>Micrococcaceae</taxon>
        <taxon>Nesterenkonia</taxon>
    </lineage>
</organism>
<evidence type="ECO:0000313" key="3">
    <source>
        <dbReference type="EMBL" id="MBP2317080.1"/>
    </source>
</evidence>
<proteinExistence type="predicted"/>
<accession>A0ABS4SY04</accession>
<comment type="caution">
    <text evidence="3">The sequence shown here is derived from an EMBL/GenBank/DDBJ whole genome shotgun (WGS) entry which is preliminary data.</text>
</comment>